<evidence type="ECO:0000313" key="7">
    <source>
        <dbReference type="Proteomes" id="UP000425960"/>
    </source>
</evidence>
<dbReference type="GO" id="GO:0016787">
    <property type="term" value="F:hydrolase activity"/>
    <property type="evidence" value="ECO:0007669"/>
    <property type="project" value="UniProtKB-KW"/>
</dbReference>
<dbReference type="Proteomes" id="UP000425960">
    <property type="component" value="Plasmid Do28_1"/>
</dbReference>
<sequence>MPNKNYRIVQLSDLHLTGDNKDYRSEPKLFGKLKGMNDAFHNLASNSIVRESDQILFTGDITDKGDLKAWTFFWDTLEKFNLKEKSTIIPGNHDMCCLGARLPKDDKKLVADDLKKFHAGLAIGNCGALKYPCTIKLNDQIVVFAIDSCNKGNTTAITNAMGHIGYQQLERFARMLYKFRDIKVKMVVLHHSPNIPSNQTATKRGVEKMSELDRWGMEMPTEDRRALRLLCVAHKVRIVIHGHLHRAEDRRVNSVRYIGAPASTQPYNGKFSFFTYEVTPSGAKVIPKLVTI</sequence>
<dbReference type="Gene3D" id="3.60.21.10">
    <property type="match status" value="1"/>
</dbReference>
<reference evidence="6 7" key="1">
    <citation type="submission" date="2019-11" db="EMBL/GenBank/DDBJ databases">
        <title>Comparative genomics of hydrocarbon-degrading Desulfosarcina strains.</title>
        <authorList>
            <person name="Watanabe M."/>
            <person name="Kojima H."/>
            <person name="Fukui M."/>
        </authorList>
    </citation>
    <scope>NUCLEOTIDE SEQUENCE [LARGE SCALE GENOMIC DNA]</scope>
    <source>
        <strain evidence="6 7">28bB2T</strain>
        <plasmid evidence="7">do28_1 dna</plasmid>
    </source>
</reference>
<protein>
    <recommendedName>
        <fullName evidence="5">Calcineurin-like phosphoesterase domain-containing protein</fullName>
    </recommendedName>
</protein>
<dbReference type="SUPFAM" id="SSF56300">
    <property type="entry name" value="Metallo-dependent phosphatases"/>
    <property type="match status" value="1"/>
</dbReference>
<keyword evidence="6" id="KW-0614">Plasmid</keyword>
<evidence type="ECO:0000313" key="6">
    <source>
        <dbReference type="EMBL" id="BBO86671.1"/>
    </source>
</evidence>
<evidence type="ECO:0000256" key="4">
    <source>
        <dbReference type="ARBA" id="ARBA00025742"/>
    </source>
</evidence>
<dbReference type="GO" id="GO:0046872">
    <property type="term" value="F:metal ion binding"/>
    <property type="evidence" value="ECO:0007669"/>
    <property type="project" value="UniProtKB-KW"/>
</dbReference>
<name>A0A5K8A2J5_9BACT</name>
<dbReference type="PANTHER" id="PTHR42988:SF2">
    <property type="entry name" value="CYCLIC NUCLEOTIDE PHOSPHODIESTERASE CBUA0032-RELATED"/>
    <property type="match status" value="1"/>
</dbReference>
<evidence type="ECO:0000259" key="5">
    <source>
        <dbReference type="Pfam" id="PF00149"/>
    </source>
</evidence>
<evidence type="ECO:0000256" key="3">
    <source>
        <dbReference type="ARBA" id="ARBA00023004"/>
    </source>
</evidence>
<keyword evidence="2" id="KW-0378">Hydrolase</keyword>
<evidence type="ECO:0000256" key="1">
    <source>
        <dbReference type="ARBA" id="ARBA00022723"/>
    </source>
</evidence>
<proteinExistence type="inferred from homology"/>
<dbReference type="InterPro" id="IPR004843">
    <property type="entry name" value="Calcineurin-like_PHP"/>
</dbReference>
<geneLocation type="plasmid" evidence="7">
    <name>do28_1 dna</name>
</geneLocation>
<gene>
    <name evidence="6" type="ORF">DSCO28_72370</name>
</gene>
<dbReference type="InterPro" id="IPR050884">
    <property type="entry name" value="CNP_phosphodiesterase-III"/>
</dbReference>
<keyword evidence="3" id="KW-0408">Iron</keyword>
<accession>A0A5K8A2J5</accession>
<dbReference type="RefSeq" id="WP_155326257.1">
    <property type="nucleotide sequence ID" value="NZ_AP021877.1"/>
</dbReference>
<dbReference type="EMBL" id="AP021877">
    <property type="protein sequence ID" value="BBO86671.1"/>
    <property type="molecule type" value="Genomic_DNA"/>
</dbReference>
<organism evidence="6 7">
    <name type="scientific">Desulfosarcina ovata subsp. sediminis</name>
    <dbReference type="NCBI Taxonomy" id="885957"/>
    <lineage>
        <taxon>Bacteria</taxon>
        <taxon>Pseudomonadati</taxon>
        <taxon>Thermodesulfobacteriota</taxon>
        <taxon>Desulfobacteria</taxon>
        <taxon>Desulfobacterales</taxon>
        <taxon>Desulfosarcinaceae</taxon>
        <taxon>Desulfosarcina</taxon>
    </lineage>
</organism>
<feature type="domain" description="Calcineurin-like phosphoesterase" evidence="5">
    <location>
        <begin position="7"/>
        <end position="246"/>
    </location>
</feature>
<keyword evidence="1" id="KW-0479">Metal-binding</keyword>
<evidence type="ECO:0000256" key="2">
    <source>
        <dbReference type="ARBA" id="ARBA00022801"/>
    </source>
</evidence>
<dbReference type="Pfam" id="PF00149">
    <property type="entry name" value="Metallophos"/>
    <property type="match status" value="1"/>
</dbReference>
<comment type="similarity">
    <text evidence="4">Belongs to the cyclic nucleotide phosphodiesterase class-III family.</text>
</comment>
<dbReference type="KEGG" id="dov:DSCO28_72370"/>
<dbReference type="InterPro" id="IPR029052">
    <property type="entry name" value="Metallo-depent_PP-like"/>
</dbReference>
<dbReference type="PANTHER" id="PTHR42988">
    <property type="entry name" value="PHOSPHOHYDROLASE"/>
    <property type="match status" value="1"/>
</dbReference>
<dbReference type="AlphaFoldDB" id="A0A5K8A2J5"/>